<comment type="similarity">
    <text evidence="1">Belongs to the peptidase S8 family.</text>
</comment>
<organism evidence="7 8">
    <name type="scientific">Parasponia andersonii</name>
    <name type="common">Sponia andersonii</name>
    <dbReference type="NCBI Taxonomy" id="3476"/>
    <lineage>
        <taxon>Eukaryota</taxon>
        <taxon>Viridiplantae</taxon>
        <taxon>Streptophyta</taxon>
        <taxon>Embryophyta</taxon>
        <taxon>Tracheophyta</taxon>
        <taxon>Spermatophyta</taxon>
        <taxon>Magnoliopsida</taxon>
        <taxon>eudicotyledons</taxon>
        <taxon>Gunneridae</taxon>
        <taxon>Pentapetalae</taxon>
        <taxon>rosids</taxon>
        <taxon>fabids</taxon>
        <taxon>Rosales</taxon>
        <taxon>Cannabaceae</taxon>
        <taxon>Parasponia</taxon>
    </lineage>
</organism>
<dbReference type="PANTHER" id="PTHR48222:SF4">
    <property type="entry name" value="PROTEINASE INHIBITOR, PROPEPTIDE"/>
    <property type="match status" value="1"/>
</dbReference>
<keyword evidence="4" id="KW-0378">Hydrolase</keyword>
<reference evidence="8" key="1">
    <citation type="submission" date="2016-06" db="EMBL/GenBank/DDBJ databases">
        <title>Parallel loss of symbiosis genes in relatives of nitrogen-fixing non-legume Parasponia.</title>
        <authorList>
            <person name="Van Velzen R."/>
            <person name="Holmer R."/>
            <person name="Bu F."/>
            <person name="Rutten L."/>
            <person name="Van Zeijl A."/>
            <person name="Liu W."/>
            <person name="Santuari L."/>
            <person name="Cao Q."/>
            <person name="Sharma T."/>
            <person name="Shen D."/>
            <person name="Roswanjaya Y."/>
            <person name="Wardhani T."/>
            <person name="Kalhor M.S."/>
            <person name="Jansen J."/>
            <person name="Van den Hoogen J."/>
            <person name="Gungor B."/>
            <person name="Hartog M."/>
            <person name="Hontelez J."/>
            <person name="Verver J."/>
            <person name="Yang W.-C."/>
            <person name="Schijlen E."/>
            <person name="Repin R."/>
            <person name="Schilthuizen M."/>
            <person name="Schranz E."/>
            <person name="Heidstra R."/>
            <person name="Miyata K."/>
            <person name="Fedorova E."/>
            <person name="Kohlen W."/>
            <person name="Bisseling T."/>
            <person name="Smit S."/>
            <person name="Geurts R."/>
        </authorList>
    </citation>
    <scope>NUCLEOTIDE SEQUENCE [LARGE SCALE GENOMIC DNA]</scope>
    <source>
        <strain evidence="8">cv. WU1-14</strain>
    </source>
</reference>
<evidence type="ECO:0000256" key="5">
    <source>
        <dbReference type="ARBA" id="ARBA00022825"/>
    </source>
</evidence>
<dbReference type="OrthoDB" id="2014869at2759"/>
<keyword evidence="3" id="KW-0732">Signal</keyword>
<evidence type="ECO:0000256" key="3">
    <source>
        <dbReference type="ARBA" id="ARBA00022729"/>
    </source>
</evidence>
<keyword evidence="8" id="KW-1185">Reference proteome</keyword>
<sequence>MNCTAQEKKVYIVYAGEKQSGDFNVASIRDSFHYPMLERILGSTVGAKESLVCSYGRSFSGFAAKLSTEEVEKLSEMEGIVSVLPSTKLQLYTTRSWDFLGQLSQSHTRYH</sequence>
<gene>
    <name evidence="7" type="ORF">PanWU01x14_084050</name>
</gene>
<dbReference type="Gene3D" id="3.30.70.80">
    <property type="entry name" value="Peptidase S8 propeptide/proteinase inhibitor I9"/>
    <property type="match status" value="1"/>
</dbReference>
<evidence type="ECO:0000313" key="8">
    <source>
        <dbReference type="Proteomes" id="UP000237105"/>
    </source>
</evidence>
<protein>
    <submittedName>
        <fullName evidence="7">Peptidase S8, subtilisin-related</fullName>
    </submittedName>
</protein>
<keyword evidence="5" id="KW-0720">Serine protease</keyword>
<feature type="domain" description="Inhibitor I9" evidence="6">
    <location>
        <begin position="10"/>
        <end position="91"/>
    </location>
</feature>
<dbReference type="Proteomes" id="UP000237105">
    <property type="component" value="Unassembled WGS sequence"/>
</dbReference>
<evidence type="ECO:0000256" key="4">
    <source>
        <dbReference type="ARBA" id="ARBA00022801"/>
    </source>
</evidence>
<dbReference type="FunFam" id="3.30.70.80:FF:000002">
    <property type="entry name" value="Subtilisin-like protease SBT5.3"/>
    <property type="match status" value="1"/>
</dbReference>
<dbReference type="Pfam" id="PF05922">
    <property type="entry name" value="Inhibitor_I9"/>
    <property type="match status" value="1"/>
</dbReference>
<keyword evidence="2" id="KW-0645">Protease</keyword>
<dbReference type="InterPro" id="IPR037045">
    <property type="entry name" value="S8pro/Inhibitor_I9_sf"/>
</dbReference>
<name>A0A2P5D9H0_PARAD</name>
<evidence type="ECO:0000256" key="2">
    <source>
        <dbReference type="ARBA" id="ARBA00022670"/>
    </source>
</evidence>
<dbReference type="InterPro" id="IPR010259">
    <property type="entry name" value="S8pro/Inhibitor_I9"/>
</dbReference>
<dbReference type="EMBL" id="JXTB01000053">
    <property type="protein sequence ID" value="PON69941.1"/>
    <property type="molecule type" value="Genomic_DNA"/>
</dbReference>
<dbReference type="GO" id="GO:0008236">
    <property type="term" value="F:serine-type peptidase activity"/>
    <property type="evidence" value="ECO:0007669"/>
    <property type="project" value="UniProtKB-KW"/>
</dbReference>
<evidence type="ECO:0000259" key="6">
    <source>
        <dbReference type="Pfam" id="PF05922"/>
    </source>
</evidence>
<comment type="caution">
    <text evidence="7">The sequence shown here is derived from an EMBL/GenBank/DDBJ whole genome shotgun (WGS) entry which is preliminary data.</text>
</comment>
<dbReference type="AlphaFoldDB" id="A0A2P5D9H0"/>
<dbReference type="GO" id="GO:0006508">
    <property type="term" value="P:proteolysis"/>
    <property type="evidence" value="ECO:0007669"/>
    <property type="project" value="UniProtKB-KW"/>
</dbReference>
<dbReference type="STRING" id="3476.A0A2P5D9H0"/>
<evidence type="ECO:0000313" key="7">
    <source>
        <dbReference type="EMBL" id="PON69941.1"/>
    </source>
</evidence>
<accession>A0A2P5D9H0</accession>
<dbReference type="PANTHER" id="PTHR48222">
    <property type="entry name" value="PROTEINASE INHIBITOR, PROPEPTIDE"/>
    <property type="match status" value="1"/>
</dbReference>
<proteinExistence type="inferred from homology"/>
<evidence type="ECO:0000256" key="1">
    <source>
        <dbReference type="ARBA" id="ARBA00011073"/>
    </source>
</evidence>